<keyword evidence="2" id="KW-1133">Transmembrane helix</keyword>
<evidence type="ECO:0000256" key="1">
    <source>
        <dbReference type="SAM" id="MobiDB-lite"/>
    </source>
</evidence>
<sequence>MAAPRETEQGHELSDLAPVVVRGPSPFLTTALARPLPPIPELPGSPVPTTSTSSSYDSLPSLVPYSSSPSVSPSPEPTADLRSVCCICLAHKAPDSLLCGDPSDPRFPLASRCLDCVDQSPEGLDLGMRYPLVSGDYIWVCRWCGRAGLVPPDWSWDGVEFHEDGCRAGYARALRDHWVTLALQWFILWCLGFLCFGSFSVVGEVKVECFVLFLATSFSSIFGFWRYKGRNVYCGPLLMEMHRLLALVGLLYYVVRTSFYSSNVPMEEPAAPEDGPVAEASEDNGDQASSYRAAATISLIVWLLIHALFSCIGHLIVFYEWKWWRRMRPGMSFWRRMVEGFMFKMVIWADPSVVDQGFPPRWWRGLWRRVRDLGRVFRERRQGLPR</sequence>
<feature type="compositionally biased region" description="Pro residues" evidence="1">
    <location>
        <begin position="35"/>
        <end position="46"/>
    </location>
</feature>
<name>A0A2H2ZQL5_TRIPA</name>
<dbReference type="EMBL" id="LFMI01000808">
    <property type="protein sequence ID" value="OTA07938.1"/>
    <property type="molecule type" value="Genomic_DNA"/>
</dbReference>
<protein>
    <submittedName>
        <fullName evidence="3">Uncharacterized protein</fullName>
    </submittedName>
</protein>
<feature type="region of interest" description="Disordered" evidence="1">
    <location>
        <begin position="30"/>
        <end position="55"/>
    </location>
</feature>
<feature type="transmembrane region" description="Helical" evidence="2">
    <location>
        <begin position="178"/>
        <end position="199"/>
    </location>
</feature>
<evidence type="ECO:0000313" key="4">
    <source>
        <dbReference type="Proteomes" id="UP000219286"/>
    </source>
</evidence>
<keyword evidence="2" id="KW-0812">Transmembrane</keyword>
<feature type="transmembrane region" description="Helical" evidence="2">
    <location>
        <begin position="205"/>
        <end position="225"/>
    </location>
</feature>
<proteinExistence type="predicted"/>
<organism evidence="3 4">
    <name type="scientific">Trichoderma parareesei</name>
    <name type="common">Filamentous fungus</name>
    <dbReference type="NCBI Taxonomy" id="858221"/>
    <lineage>
        <taxon>Eukaryota</taxon>
        <taxon>Fungi</taxon>
        <taxon>Dikarya</taxon>
        <taxon>Ascomycota</taxon>
        <taxon>Pezizomycotina</taxon>
        <taxon>Sordariomycetes</taxon>
        <taxon>Hypocreomycetidae</taxon>
        <taxon>Hypocreales</taxon>
        <taxon>Hypocreaceae</taxon>
        <taxon>Trichoderma</taxon>
    </lineage>
</organism>
<reference evidence="3 4" key="1">
    <citation type="journal article" date="2015" name="Genome Announc.">
        <title>Genome sequence and annotation of Trichoderma parareesei, the ancestor of the cellulase producer Trichoderma reesei.</title>
        <authorList>
            <person name="Yang D."/>
            <person name="Pomraning K."/>
            <person name="Kopchinskiy A."/>
            <person name="Karimi Aghcheh R."/>
            <person name="Atanasova L."/>
            <person name="Chenthamara K."/>
            <person name="Baker S.E."/>
            <person name="Zhang R."/>
            <person name="Shen Q."/>
            <person name="Freitag M."/>
            <person name="Kubicek C.P."/>
            <person name="Druzhinina I.S."/>
        </authorList>
    </citation>
    <scope>NUCLEOTIDE SEQUENCE [LARGE SCALE GENOMIC DNA]</scope>
    <source>
        <strain evidence="3 4">CBS 125925</strain>
    </source>
</reference>
<keyword evidence="4" id="KW-1185">Reference proteome</keyword>
<evidence type="ECO:0000313" key="3">
    <source>
        <dbReference type="EMBL" id="OTA07938.1"/>
    </source>
</evidence>
<dbReference type="AlphaFoldDB" id="A0A2H2ZQL5"/>
<gene>
    <name evidence="3" type="ORF">A9Z42_0088680</name>
</gene>
<feature type="transmembrane region" description="Helical" evidence="2">
    <location>
        <begin position="237"/>
        <end position="255"/>
    </location>
</feature>
<accession>A0A2H2ZQL5</accession>
<feature type="transmembrane region" description="Helical" evidence="2">
    <location>
        <begin position="299"/>
        <end position="319"/>
    </location>
</feature>
<keyword evidence="2" id="KW-0472">Membrane</keyword>
<comment type="caution">
    <text evidence="3">The sequence shown here is derived from an EMBL/GenBank/DDBJ whole genome shotgun (WGS) entry which is preliminary data.</text>
</comment>
<dbReference type="Proteomes" id="UP000219286">
    <property type="component" value="Unassembled WGS sequence"/>
</dbReference>
<dbReference type="OrthoDB" id="4759647at2759"/>
<evidence type="ECO:0000256" key="2">
    <source>
        <dbReference type="SAM" id="Phobius"/>
    </source>
</evidence>